<sequence length="177" mass="20461">MNQDSVRRHHMDIFYYWQKLEQNLKNGEVGYFGSNNTKILELSERLPKRIWVFKTPRGMKGSIQLVGSLLVSDEPCVAIKTDYPHVIYYDPFSPDSVMFTDSDTPQRIEAVSAYFQYRFHVAFSANFNGDAGVQAMESNVVRGFDVLVADWGRCQMLERVRDRKNVQPINPFAHQST</sequence>
<evidence type="ECO:0000313" key="1">
    <source>
        <dbReference type="EMBL" id="WOD14222.1"/>
    </source>
</evidence>
<reference evidence="1 2" key="1">
    <citation type="submission" date="2023-10" db="EMBL/GenBank/DDBJ databases">
        <title>Surface-active antibiotics is a multifunctional adaptation for post-fire microbes.</title>
        <authorList>
            <person name="Liu M.D."/>
            <person name="Du Y."/>
            <person name="Koupaei S.K."/>
            <person name="Kim N.R."/>
            <person name="Zhang W."/>
            <person name="Traxler M.F."/>
        </authorList>
    </citation>
    <scope>NUCLEOTIDE SEQUENCE [LARGE SCALE GENOMIC DNA]</scope>
    <source>
        <strain evidence="1 2">F3</strain>
    </source>
</reference>
<protein>
    <submittedName>
        <fullName evidence="1">Uncharacterized protein</fullName>
    </submittedName>
</protein>
<name>A0ABZ0EDB2_9BURK</name>
<evidence type="ECO:0000313" key="2">
    <source>
        <dbReference type="Proteomes" id="UP001302652"/>
    </source>
</evidence>
<gene>
    <name evidence="1" type="ORF">RW095_01545</name>
</gene>
<dbReference type="EMBL" id="CP136511">
    <property type="protein sequence ID" value="WOD14222.1"/>
    <property type="molecule type" value="Genomic_DNA"/>
</dbReference>
<dbReference type="Proteomes" id="UP001302652">
    <property type="component" value="Chromosome 3"/>
</dbReference>
<keyword evidence="2" id="KW-1185">Reference proteome</keyword>
<accession>A0ABZ0EDB2</accession>
<proteinExistence type="predicted"/>
<organism evidence="1 2">
    <name type="scientific">Paraburkholderia kirstenboschensis</name>
    <dbReference type="NCBI Taxonomy" id="1245436"/>
    <lineage>
        <taxon>Bacteria</taxon>
        <taxon>Pseudomonadati</taxon>
        <taxon>Pseudomonadota</taxon>
        <taxon>Betaproteobacteria</taxon>
        <taxon>Burkholderiales</taxon>
        <taxon>Burkholderiaceae</taxon>
        <taxon>Paraburkholderia</taxon>
    </lineage>
</organism>
<dbReference type="RefSeq" id="WP_317016039.1">
    <property type="nucleotide sequence ID" value="NZ_CP136511.1"/>
</dbReference>